<comment type="caution">
    <text evidence="1">The sequence shown here is derived from an EMBL/GenBank/DDBJ whole genome shotgun (WGS) entry which is preliminary data.</text>
</comment>
<evidence type="ECO:0000313" key="1">
    <source>
        <dbReference type="EMBL" id="GFR86336.1"/>
    </source>
</evidence>
<dbReference type="EMBL" id="BMAT01005050">
    <property type="protein sequence ID" value="GFR86336.1"/>
    <property type="molecule type" value="Genomic_DNA"/>
</dbReference>
<keyword evidence="2" id="KW-1185">Reference proteome</keyword>
<dbReference type="AlphaFoldDB" id="A0AAV4GM29"/>
<evidence type="ECO:0000313" key="2">
    <source>
        <dbReference type="Proteomes" id="UP000762676"/>
    </source>
</evidence>
<proteinExistence type="predicted"/>
<sequence length="123" mass="14094">MAEFRPDTTSTSEEEDAVIASCLLLSLPTKRKVRKHRKKREFWVRPWVMRRPSLGAYANLLKELANEDQQACTSFLRMGIANFNALLQKVEPLILKQDTVMREAISPGERLAVTLRYLASGKF</sequence>
<protein>
    <submittedName>
        <fullName evidence="1">Nuclease harbi1-like protein</fullName>
    </submittedName>
</protein>
<accession>A0AAV4GM29</accession>
<reference evidence="1 2" key="1">
    <citation type="journal article" date="2021" name="Elife">
        <title>Chloroplast acquisition without the gene transfer in kleptoplastic sea slugs, Plakobranchus ocellatus.</title>
        <authorList>
            <person name="Maeda T."/>
            <person name="Takahashi S."/>
            <person name="Yoshida T."/>
            <person name="Shimamura S."/>
            <person name="Takaki Y."/>
            <person name="Nagai Y."/>
            <person name="Toyoda A."/>
            <person name="Suzuki Y."/>
            <person name="Arimoto A."/>
            <person name="Ishii H."/>
            <person name="Satoh N."/>
            <person name="Nishiyama T."/>
            <person name="Hasebe M."/>
            <person name="Maruyama T."/>
            <person name="Minagawa J."/>
            <person name="Obokata J."/>
            <person name="Shigenobu S."/>
        </authorList>
    </citation>
    <scope>NUCLEOTIDE SEQUENCE [LARGE SCALE GENOMIC DNA]</scope>
</reference>
<dbReference type="Proteomes" id="UP000762676">
    <property type="component" value="Unassembled WGS sequence"/>
</dbReference>
<name>A0AAV4GM29_9GAST</name>
<organism evidence="1 2">
    <name type="scientific">Elysia marginata</name>
    <dbReference type="NCBI Taxonomy" id="1093978"/>
    <lineage>
        <taxon>Eukaryota</taxon>
        <taxon>Metazoa</taxon>
        <taxon>Spiralia</taxon>
        <taxon>Lophotrochozoa</taxon>
        <taxon>Mollusca</taxon>
        <taxon>Gastropoda</taxon>
        <taxon>Heterobranchia</taxon>
        <taxon>Euthyneura</taxon>
        <taxon>Panpulmonata</taxon>
        <taxon>Sacoglossa</taxon>
        <taxon>Placobranchoidea</taxon>
        <taxon>Plakobranchidae</taxon>
        <taxon>Elysia</taxon>
    </lineage>
</organism>
<gene>
    <name evidence="1" type="ORF">ElyMa_002464900</name>
</gene>